<organism evidence="4 5">
    <name type="scientific">Mycolicibacterium neoaurum</name>
    <name type="common">Mycobacterium neoaurum</name>
    <dbReference type="NCBI Taxonomy" id="1795"/>
    <lineage>
        <taxon>Bacteria</taxon>
        <taxon>Bacillati</taxon>
        <taxon>Actinomycetota</taxon>
        <taxon>Actinomycetes</taxon>
        <taxon>Mycobacteriales</taxon>
        <taxon>Mycobacteriaceae</taxon>
        <taxon>Mycolicibacterium</taxon>
    </lineage>
</organism>
<dbReference type="AlphaFoldDB" id="A0AAV2WQL6"/>
<evidence type="ECO:0000256" key="1">
    <source>
        <dbReference type="SAM" id="MobiDB-lite"/>
    </source>
</evidence>
<feature type="compositionally biased region" description="Basic and acidic residues" evidence="1">
    <location>
        <begin position="106"/>
        <end position="116"/>
    </location>
</feature>
<keyword evidence="2" id="KW-0472">Membrane</keyword>
<sequence>MVLVSVARRNGMCAGLCHSGAVTYDPGRRGGNRGPGGQERNDPGFRAGGHDRSESGFVHAGRGAPRGEQRAQPRRPTHVNHGQPRREPSESAEQHTDPGRVPAARDQWREPLRAQRDPLAEDLGRVRSNRDERAQFRKQSWLGRFVSTYGWRAYALPILAVVTVVVIYQTIAGPPAPTPVNAEGPVQAPVESPSTEIVGAPPKGLTQFDANLPTGILPGGGPFTEAGAKTWHIVPGTTPKVGQGTERTFTYTVEVEDGLDTATFGGDEGFATMVSETLANPKSWTHNPQFAFLRVDNDTEGPPDFRVSLTSPLTIREGCGYDIPLEASCYNPAYLGDQARVFVNEARWVRGATSFQGDIGSYRQYVINHEVGHAIGYRQHEPCPENGALAPIMMQQTFSTSNNDGAKFDPQSVPADGLTCRFNPWPYPIA</sequence>
<feature type="transmembrane region" description="Helical" evidence="2">
    <location>
        <begin position="153"/>
        <end position="171"/>
    </location>
</feature>
<gene>
    <name evidence="4" type="ORF">BN1047_04007</name>
</gene>
<dbReference type="InterPro" id="IPR006026">
    <property type="entry name" value="Peptidase_Metallo"/>
</dbReference>
<dbReference type="EMBL" id="LK021340">
    <property type="protein sequence ID" value="CDQ46103.1"/>
    <property type="molecule type" value="Genomic_DNA"/>
</dbReference>
<keyword evidence="2" id="KW-0812">Transmembrane</keyword>
<proteinExistence type="predicted"/>
<feature type="region of interest" description="Disordered" evidence="1">
    <location>
        <begin position="17"/>
        <end position="116"/>
    </location>
</feature>
<dbReference type="SUPFAM" id="SSF55486">
    <property type="entry name" value="Metalloproteases ('zincins'), catalytic domain"/>
    <property type="match status" value="1"/>
</dbReference>
<dbReference type="SMART" id="SM00235">
    <property type="entry name" value="ZnMc"/>
    <property type="match status" value="1"/>
</dbReference>
<dbReference type="Proteomes" id="UP000028864">
    <property type="component" value="Unassembled WGS sequence"/>
</dbReference>
<accession>A0AAV2WQL6</accession>
<feature type="domain" description="Peptidase metallopeptidase" evidence="3">
    <location>
        <begin position="227"/>
        <end position="412"/>
    </location>
</feature>
<evidence type="ECO:0000256" key="2">
    <source>
        <dbReference type="SAM" id="Phobius"/>
    </source>
</evidence>
<reference evidence="4" key="1">
    <citation type="submission" date="2014-05" db="EMBL/GenBank/DDBJ databases">
        <authorList>
            <person name="Urmite Genomes"/>
        </authorList>
    </citation>
    <scope>NUCLEOTIDE SEQUENCE</scope>
    <source>
        <strain evidence="4">DSM 44074</strain>
    </source>
</reference>
<dbReference type="InterPro" id="IPR022603">
    <property type="entry name" value="DUF3152"/>
</dbReference>
<name>A0AAV2WQL6_MYCNE</name>
<dbReference type="GO" id="GO:0008270">
    <property type="term" value="F:zinc ion binding"/>
    <property type="evidence" value="ECO:0007669"/>
    <property type="project" value="InterPro"/>
</dbReference>
<dbReference type="Pfam" id="PF11350">
    <property type="entry name" value="DUF3152"/>
    <property type="match status" value="1"/>
</dbReference>
<dbReference type="GO" id="GO:0006508">
    <property type="term" value="P:proteolysis"/>
    <property type="evidence" value="ECO:0007669"/>
    <property type="project" value="InterPro"/>
</dbReference>
<protein>
    <recommendedName>
        <fullName evidence="3">Peptidase metallopeptidase domain-containing protein</fullName>
    </recommendedName>
</protein>
<evidence type="ECO:0000259" key="3">
    <source>
        <dbReference type="SMART" id="SM00235"/>
    </source>
</evidence>
<evidence type="ECO:0000313" key="4">
    <source>
        <dbReference type="EMBL" id="CDQ46103.1"/>
    </source>
</evidence>
<evidence type="ECO:0000313" key="5">
    <source>
        <dbReference type="Proteomes" id="UP000028864"/>
    </source>
</evidence>
<reference evidence="4" key="2">
    <citation type="submission" date="2015-09" db="EMBL/GenBank/DDBJ databases">
        <title>Draft genome sequence of Mycobacterium neoaurum DSM 44074.</title>
        <authorList>
            <person name="Croce O."/>
            <person name="Robert C."/>
            <person name="Raoult D."/>
            <person name="Drancourt M."/>
        </authorList>
    </citation>
    <scope>NUCLEOTIDE SEQUENCE</scope>
    <source>
        <strain evidence="4">DSM 44074</strain>
    </source>
</reference>
<feature type="compositionally biased region" description="Basic and acidic residues" evidence="1">
    <location>
        <begin position="84"/>
        <end position="98"/>
    </location>
</feature>
<keyword evidence="2" id="KW-1133">Transmembrane helix</keyword>
<feature type="compositionally biased region" description="Basic and acidic residues" evidence="1">
    <location>
        <begin position="39"/>
        <end position="54"/>
    </location>
</feature>
<dbReference type="GO" id="GO:0008237">
    <property type="term" value="F:metallopeptidase activity"/>
    <property type="evidence" value="ECO:0007669"/>
    <property type="project" value="InterPro"/>
</dbReference>